<accession>A0ACB8VDI7</accession>
<dbReference type="Proteomes" id="UP000831701">
    <property type="component" value="Chromosome 22"/>
</dbReference>
<proteinExistence type="predicted"/>
<organism evidence="1 2">
    <name type="scientific">Scortum barcoo</name>
    <name type="common">barcoo grunter</name>
    <dbReference type="NCBI Taxonomy" id="214431"/>
    <lineage>
        <taxon>Eukaryota</taxon>
        <taxon>Metazoa</taxon>
        <taxon>Chordata</taxon>
        <taxon>Craniata</taxon>
        <taxon>Vertebrata</taxon>
        <taxon>Euteleostomi</taxon>
        <taxon>Actinopterygii</taxon>
        <taxon>Neopterygii</taxon>
        <taxon>Teleostei</taxon>
        <taxon>Neoteleostei</taxon>
        <taxon>Acanthomorphata</taxon>
        <taxon>Eupercaria</taxon>
        <taxon>Centrarchiformes</taxon>
        <taxon>Terapontoidei</taxon>
        <taxon>Terapontidae</taxon>
        <taxon>Scortum</taxon>
    </lineage>
</organism>
<evidence type="ECO:0000313" key="1">
    <source>
        <dbReference type="EMBL" id="KAI3353720.1"/>
    </source>
</evidence>
<reference evidence="1" key="1">
    <citation type="submission" date="2022-04" db="EMBL/GenBank/DDBJ databases">
        <title>Jade perch genome.</title>
        <authorList>
            <person name="Chao B."/>
        </authorList>
    </citation>
    <scope>NUCLEOTIDE SEQUENCE</scope>
    <source>
        <strain evidence="1">CB-2022</strain>
    </source>
</reference>
<keyword evidence="2" id="KW-1185">Reference proteome</keyword>
<evidence type="ECO:0000313" key="2">
    <source>
        <dbReference type="Proteomes" id="UP000831701"/>
    </source>
</evidence>
<name>A0ACB8VDI7_9TELE</name>
<dbReference type="EMBL" id="CM041552">
    <property type="protein sequence ID" value="KAI3353720.1"/>
    <property type="molecule type" value="Genomic_DNA"/>
</dbReference>
<sequence>MYQGEEARLRSGSLAVARERKHLALCINNQEEVKRYHRYCNHSGGQAVPKMERSRPRRNEEEDDNSPHHREQQQHLEIKAIVIQRAWRASTSRRGSWQGQDKNRTSHHQGETVPSESLQDPVMTPNISLTLPPALPGDPEAFPGQPRDIVSPACPGSSPRPPPGGTCLEHLPREASRGHPKQMPKPPQLTPLDARRSSGSTPSSSQVTELLTPISKESVPATLRRKLISAACIHAILSFFGHYPKFMTIGEVGA</sequence>
<comment type="caution">
    <text evidence="1">The sequence shown here is derived from an EMBL/GenBank/DDBJ whole genome shotgun (WGS) entry which is preliminary data.</text>
</comment>
<protein>
    <submittedName>
        <fullName evidence="1">Uncharacterized protein</fullName>
    </submittedName>
</protein>
<gene>
    <name evidence="1" type="ORF">L3Q82_004954</name>
</gene>